<protein>
    <submittedName>
        <fullName evidence="2">Uma2 family endonuclease</fullName>
    </submittedName>
</protein>
<comment type="caution">
    <text evidence="2">The sequence shown here is derived from an EMBL/GenBank/DDBJ whole genome shotgun (WGS) entry which is preliminary data.</text>
</comment>
<dbReference type="Pfam" id="PF05685">
    <property type="entry name" value="Uma2"/>
    <property type="match status" value="1"/>
</dbReference>
<dbReference type="AlphaFoldDB" id="A0A6B3MZJ4"/>
<organism evidence="2">
    <name type="scientific">Symploca sp. SIO1C4</name>
    <dbReference type="NCBI Taxonomy" id="2607765"/>
    <lineage>
        <taxon>Bacteria</taxon>
        <taxon>Bacillati</taxon>
        <taxon>Cyanobacteriota</taxon>
        <taxon>Cyanophyceae</taxon>
        <taxon>Coleofasciculales</taxon>
        <taxon>Coleofasciculaceae</taxon>
        <taxon>Symploca</taxon>
    </lineage>
</organism>
<accession>A0A6B3MZJ4</accession>
<sequence length="201" mass="22350">MTSLNTLANLSFTLEPTYLKRWTVQDYHRMSELGILDSNEGTELIAGQITLMAAKGTSHVTSLHLLANALRDQLGSSALIRTQDPIQLDNFSEPEPDLVIVKGTVLDYAQQHPGPNHVYLVVEVADSTLKQDCEIKDKLYAQAGITEYWVLDTKNRQLHVFSDSTPTGYARHLILTEPNQVSPLAFPRLTLTLTSILPPIN</sequence>
<gene>
    <name evidence="2" type="ORF">F6J89_04300</name>
</gene>
<dbReference type="Gene3D" id="3.90.1570.10">
    <property type="entry name" value="tt1808, chain A"/>
    <property type="match status" value="1"/>
</dbReference>
<keyword evidence="2" id="KW-0540">Nuclease</keyword>
<evidence type="ECO:0000313" key="2">
    <source>
        <dbReference type="EMBL" id="NER26856.1"/>
    </source>
</evidence>
<dbReference type="PANTHER" id="PTHR35400:SF1">
    <property type="entry name" value="SLR1083 PROTEIN"/>
    <property type="match status" value="1"/>
</dbReference>
<name>A0A6B3MZJ4_9CYAN</name>
<reference evidence="2" key="1">
    <citation type="submission" date="2019-11" db="EMBL/GenBank/DDBJ databases">
        <title>Genomic insights into an expanded diversity of filamentous marine cyanobacteria reveals the extraordinary biosynthetic potential of Moorea and Okeania.</title>
        <authorList>
            <person name="Ferreira Leao T."/>
            <person name="Wang M."/>
            <person name="Moss N."/>
            <person name="Da Silva R."/>
            <person name="Sanders J."/>
            <person name="Nurk S."/>
            <person name="Gurevich A."/>
            <person name="Humphrey G."/>
            <person name="Reher R."/>
            <person name="Zhu Q."/>
            <person name="Belda-Ferre P."/>
            <person name="Glukhov E."/>
            <person name="Rex R."/>
            <person name="Dorrestein P.C."/>
            <person name="Knight R."/>
            <person name="Pevzner P."/>
            <person name="Gerwick W.H."/>
            <person name="Gerwick L."/>
        </authorList>
    </citation>
    <scope>NUCLEOTIDE SEQUENCE</scope>
    <source>
        <strain evidence="2">SIO1C4</strain>
    </source>
</reference>
<keyword evidence="2" id="KW-0378">Hydrolase</keyword>
<feature type="domain" description="Putative restriction endonuclease" evidence="1">
    <location>
        <begin position="25"/>
        <end position="193"/>
    </location>
</feature>
<dbReference type="PANTHER" id="PTHR35400">
    <property type="entry name" value="SLR1083 PROTEIN"/>
    <property type="match status" value="1"/>
</dbReference>
<keyword evidence="2" id="KW-0255">Endonuclease</keyword>
<dbReference type="InterPro" id="IPR011335">
    <property type="entry name" value="Restrct_endonuc-II-like"/>
</dbReference>
<dbReference type="InterPro" id="IPR008538">
    <property type="entry name" value="Uma2"/>
</dbReference>
<evidence type="ECO:0000259" key="1">
    <source>
        <dbReference type="Pfam" id="PF05685"/>
    </source>
</evidence>
<dbReference type="GO" id="GO:0004519">
    <property type="term" value="F:endonuclease activity"/>
    <property type="evidence" value="ECO:0007669"/>
    <property type="project" value="UniProtKB-KW"/>
</dbReference>
<proteinExistence type="predicted"/>
<dbReference type="SUPFAM" id="SSF52980">
    <property type="entry name" value="Restriction endonuclease-like"/>
    <property type="match status" value="1"/>
</dbReference>
<dbReference type="EMBL" id="JAAHFQ010000054">
    <property type="protein sequence ID" value="NER26856.1"/>
    <property type="molecule type" value="Genomic_DNA"/>
</dbReference>
<dbReference type="InterPro" id="IPR012296">
    <property type="entry name" value="Nuclease_put_TT1808"/>
</dbReference>
<dbReference type="CDD" id="cd06260">
    <property type="entry name" value="DUF820-like"/>
    <property type="match status" value="1"/>
</dbReference>